<name>A0A1L9PYK7_ASPVE</name>
<keyword evidence="6" id="KW-0539">Nucleus</keyword>
<evidence type="ECO:0000256" key="2">
    <source>
        <dbReference type="ARBA" id="ARBA00022723"/>
    </source>
</evidence>
<keyword evidence="10" id="KW-1185">Reference proteome</keyword>
<keyword evidence="4" id="KW-0238">DNA-binding</keyword>
<dbReference type="EMBL" id="KV878135">
    <property type="protein sequence ID" value="OJJ06516.1"/>
    <property type="molecule type" value="Genomic_DNA"/>
</dbReference>
<dbReference type="PANTHER" id="PTHR47540:SF6">
    <property type="entry name" value="ZN(II)2CYS6 TRANSCRIPTION FACTOR (EUROFUNG)"/>
    <property type="match status" value="1"/>
</dbReference>
<evidence type="ECO:0000313" key="10">
    <source>
        <dbReference type="Proteomes" id="UP000184073"/>
    </source>
</evidence>
<dbReference type="VEuPathDB" id="FungiDB:ASPVEDRAFT_45888"/>
<evidence type="ECO:0000313" key="9">
    <source>
        <dbReference type="EMBL" id="OJJ06516.1"/>
    </source>
</evidence>
<protein>
    <recommendedName>
        <fullName evidence="8">Zn(2)-C6 fungal-type domain-containing protein</fullName>
    </recommendedName>
</protein>
<feature type="compositionally biased region" description="Polar residues" evidence="7">
    <location>
        <begin position="84"/>
        <end position="112"/>
    </location>
</feature>
<dbReference type="STRING" id="1036611.A0A1L9PYK7"/>
<organism evidence="9 10">
    <name type="scientific">Aspergillus versicolor CBS 583.65</name>
    <dbReference type="NCBI Taxonomy" id="1036611"/>
    <lineage>
        <taxon>Eukaryota</taxon>
        <taxon>Fungi</taxon>
        <taxon>Dikarya</taxon>
        <taxon>Ascomycota</taxon>
        <taxon>Pezizomycotina</taxon>
        <taxon>Eurotiomycetes</taxon>
        <taxon>Eurotiomycetidae</taxon>
        <taxon>Eurotiales</taxon>
        <taxon>Aspergillaceae</taxon>
        <taxon>Aspergillus</taxon>
        <taxon>Aspergillus subgen. Nidulantes</taxon>
    </lineage>
</organism>
<dbReference type="SUPFAM" id="SSF57701">
    <property type="entry name" value="Zn2/Cys6 DNA-binding domain"/>
    <property type="match status" value="1"/>
</dbReference>
<evidence type="ECO:0000256" key="1">
    <source>
        <dbReference type="ARBA" id="ARBA00004123"/>
    </source>
</evidence>
<reference evidence="10" key="1">
    <citation type="journal article" date="2017" name="Genome Biol.">
        <title>Comparative genomics reveals high biological diversity and specific adaptations in the industrially and medically important fungal genus Aspergillus.</title>
        <authorList>
            <person name="de Vries R.P."/>
            <person name="Riley R."/>
            <person name="Wiebenga A."/>
            <person name="Aguilar-Osorio G."/>
            <person name="Amillis S."/>
            <person name="Uchima C.A."/>
            <person name="Anderluh G."/>
            <person name="Asadollahi M."/>
            <person name="Askin M."/>
            <person name="Barry K."/>
            <person name="Battaglia E."/>
            <person name="Bayram O."/>
            <person name="Benocci T."/>
            <person name="Braus-Stromeyer S.A."/>
            <person name="Caldana C."/>
            <person name="Canovas D."/>
            <person name="Cerqueira G.C."/>
            <person name="Chen F."/>
            <person name="Chen W."/>
            <person name="Choi C."/>
            <person name="Clum A."/>
            <person name="Dos Santos R.A."/>
            <person name="Damasio A.R."/>
            <person name="Diallinas G."/>
            <person name="Emri T."/>
            <person name="Fekete E."/>
            <person name="Flipphi M."/>
            <person name="Freyberg S."/>
            <person name="Gallo A."/>
            <person name="Gournas C."/>
            <person name="Habgood R."/>
            <person name="Hainaut M."/>
            <person name="Harispe M.L."/>
            <person name="Henrissat B."/>
            <person name="Hilden K.S."/>
            <person name="Hope R."/>
            <person name="Hossain A."/>
            <person name="Karabika E."/>
            <person name="Karaffa L."/>
            <person name="Karanyi Z."/>
            <person name="Krasevec N."/>
            <person name="Kuo A."/>
            <person name="Kusch H."/>
            <person name="LaButti K."/>
            <person name="Lagendijk E.L."/>
            <person name="Lapidus A."/>
            <person name="Levasseur A."/>
            <person name="Lindquist E."/>
            <person name="Lipzen A."/>
            <person name="Logrieco A.F."/>
            <person name="MacCabe A."/>
            <person name="Maekelae M.R."/>
            <person name="Malavazi I."/>
            <person name="Melin P."/>
            <person name="Meyer V."/>
            <person name="Mielnichuk N."/>
            <person name="Miskei M."/>
            <person name="Molnar A.P."/>
            <person name="Mule G."/>
            <person name="Ngan C.Y."/>
            <person name="Orejas M."/>
            <person name="Orosz E."/>
            <person name="Ouedraogo J.P."/>
            <person name="Overkamp K.M."/>
            <person name="Park H.-S."/>
            <person name="Perrone G."/>
            <person name="Piumi F."/>
            <person name="Punt P.J."/>
            <person name="Ram A.F."/>
            <person name="Ramon A."/>
            <person name="Rauscher S."/>
            <person name="Record E."/>
            <person name="Riano-Pachon D.M."/>
            <person name="Robert V."/>
            <person name="Roehrig J."/>
            <person name="Ruller R."/>
            <person name="Salamov A."/>
            <person name="Salih N.S."/>
            <person name="Samson R.A."/>
            <person name="Sandor E."/>
            <person name="Sanguinetti M."/>
            <person name="Schuetze T."/>
            <person name="Sepcic K."/>
            <person name="Shelest E."/>
            <person name="Sherlock G."/>
            <person name="Sophianopoulou V."/>
            <person name="Squina F.M."/>
            <person name="Sun H."/>
            <person name="Susca A."/>
            <person name="Todd R.B."/>
            <person name="Tsang A."/>
            <person name="Unkles S.E."/>
            <person name="van de Wiele N."/>
            <person name="van Rossen-Uffink D."/>
            <person name="Oliveira J.V."/>
            <person name="Vesth T.C."/>
            <person name="Visser J."/>
            <person name="Yu J.-H."/>
            <person name="Zhou M."/>
            <person name="Andersen M.R."/>
            <person name="Archer D.B."/>
            <person name="Baker S.E."/>
            <person name="Benoit I."/>
            <person name="Brakhage A.A."/>
            <person name="Braus G.H."/>
            <person name="Fischer R."/>
            <person name="Frisvad J.C."/>
            <person name="Goldman G.H."/>
            <person name="Houbraken J."/>
            <person name="Oakley B."/>
            <person name="Pocsi I."/>
            <person name="Scazzocchio C."/>
            <person name="Seiboth B."/>
            <person name="vanKuyk P.A."/>
            <person name="Wortman J."/>
            <person name="Dyer P.S."/>
            <person name="Grigoriev I.V."/>
        </authorList>
    </citation>
    <scope>NUCLEOTIDE SEQUENCE [LARGE SCALE GENOMIC DNA]</scope>
    <source>
        <strain evidence="10">CBS 583.65</strain>
    </source>
</reference>
<dbReference type="Pfam" id="PF00172">
    <property type="entry name" value="Zn_clus"/>
    <property type="match status" value="1"/>
</dbReference>
<evidence type="ECO:0000256" key="5">
    <source>
        <dbReference type="ARBA" id="ARBA00023163"/>
    </source>
</evidence>
<dbReference type="Proteomes" id="UP000184073">
    <property type="component" value="Unassembled WGS sequence"/>
</dbReference>
<sequence>MKAANALRDGSGRRSQRVSRRVSKACKRCRDQKIRCTGSDPCDQCDKRNAVCDFDNPQRVLVSRRYLNDLHDRLATFQHRLNQHESPGSKQQQPPTPSCSNAIPTPDTSIQDTEVHREVDRTSKHQGSSGAKAPLTNPLAFHITDWVPGPTGRPVFMGTSSTWSFGRRVLEMTHMKLTGLPLAPDPNRLLFDTQVYDFKWDGNKANFPSNPFDVTNLPTPEFARYLISSVKFHCGHLFYLIDEDGFMERFAAFQQNPTEVARTSSLWFCHYLLIIAFGKSFLVRSTTSRNPPGSDQFVQAMHCMPDFTFCDDDPIEMIQVLCCGALYLQCVDRRASAYRMIGAALRRALEQGMYTEMHGLCLDQAYVHRCRLVWWTVYVLERRFSSLQGVPMGISEDSITASLPSAWDQDSETAVLEMQVSLCQILAKVDLTVYGSEGKVDSRYLSATQSVLRDIASVTQRLNGCFDLYGSGAMGGISRVSAHLHLLEHQCIILTTRPLLYIFLQSKLGQSEPALMDWLQSGTVKALLQVCVESAQQTLRILSNLLDQGLLDAFLPFDLDAVCVSTIPLLMAAAIDPCLLIDHSPWSQRAYTILDDMSSRGSCSANLIRQELNQLDDELSQLLTKDNIPMAVPTGTVPAPEAGPGGTESVDSVPTAAAGGYLGSDITESFGQNYELSPDQLMELANSLDLNSFTWPFPWIDDLPGTSI</sequence>
<keyword evidence="5" id="KW-0804">Transcription</keyword>
<dbReference type="GO" id="GO:0005634">
    <property type="term" value="C:nucleus"/>
    <property type="evidence" value="ECO:0007669"/>
    <property type="project" value="UniProtKB-SubCell"/>
</dbReference>
<dbReference type="Gene3D" id="4.10.240.10">
    <property type="entry name" value="Zn(2)-C6 fungal-type DNA-binding domain"/>
    <property type="match status" value="1"/>
</dbReference>
<dbReference type="GO" id="GO:0008270">
    <property type="term" value="F:zinc ion binding"/>
    <property type="evidence" value="ECO:0007669"/>
    <property type="project" value="InterPro"/>
</dbReference>
<dbReference type="GeneID" id="63728925"/>
<dbReference type="Pfam" id="PF04082">
    <property type="entry name" value="Fungal_trans"/>
    <property type="match status" value="1"/>
</dbReference>
<feature type="compositionally biased region" description="Basic and acidic residues" evidence="7">
    <location>
        <begin position="113"/>
        <end position="123"/>
    </location>
</feature>
<dbReference type="GO" id="GO:0045944">
    <property type="term" value="P:positive regulation of transcription by RNA polymerase II"/>
    <property type="evidence" value="ECO:0007669"/>
    <property type="project" value="TreeGrafter"/>
</dbReference>
<evidence type="ECO:0000256" key="3">
    <source>
        <dbReference type="ARBA" id="ARBA00023015"/>
    </source>
</evidence>
<feature type="region of interest" description="Disordered" evidence="7">
    <location>
        <begin position="1"/>
        <end position="21"/>
    </location>
</feature>
<accession>A0A1L9PYK7</accession>
<dbReference type="SMART" id="SM00066">
    <property type="entry name" value="GAL4"/>
    <property type="match status" value="1"/>
</dbReference>
<dbReference type="GO" id="GO:0000981">
    <property type="term" value="F:DNA-binding transcription factor activity, RNA polymerase II-specific"/>
    <property type="evidence" value="ECO:0007669"/>
    <property type="project" value="InterPro"/>
</dbReference>
<comment type="subcellular location">
    <subcellularLocation>
        <location evidence="1">Nucleus</location>
    </subcellularLocation>
</comment>
<evidence type="ECO:0000256" key="4">
    <source>
        <dbReference type="ARBA" id="ARBA00023125"/>
    </source>
</evidence>
<evidence type="ECO:0000256" key="6">
    <source>
        <dbReference type="ARBA" id="ARBA00023242"/>
    </source>
</evidence>
<feature type="region of interest" description="Disordered" evidence="7">
    <location>
        <begin position="83"/>
        <end position="135"/>
    </location>
</feature>
<dbReference type="PROSITE" id="PS50048">
    <property type="entry name" value="ZN2_CY6_FUNGAL_2"/>
    <property type="match status" value="1"/>
</dbReference>
<dbReference type="GO" id="GO:0043565">
    <property type="term" value="F:sequence-specific DNA binding"/>
    <property type="evidence" value="ECO:0007669"/>
    <property type="project" value="TreeGrafter"/>
</dbReference>
<dbReference type="InterPro" id="IPR007219">
    <property type="entry name" value="XnlR_reg_dom"/>
</dbReference>
<dbReference type="AlphaFoldDB" id="A0A1L9PYK7"/>
<dbReference type="GO" id="GO:0006351">
    <property type="term" value="P:DNA-templated transcription"/>
    <property type="evidence" value="ECO:0007669"/>
    <property type="project" value="InterPro"/>
</dbReference>
<dbReference type="InterPro" id="IPR001138">
    <property type="entry name" value="Zn2Cys6_DnaBD"/>
</dbReference>
<dbReference type="CDD" id="cd12148">
    <property type="entry name" value="fungal_TF_MHR"/>
    <property type="match status" value="1"/>
</dbReference>
<proteinExistence type="predicted"/>
<keyword evidence="2" id="KW-0479">Metal-binding</keyword>
<gene>
    <name evidence="9" type="ORF">ASPVEDRAFT_45888</name>
</gene>
<dbReference type="PROSITE" id="PS00463">
    <property type="entry name" value="ZN2_CY6_FUNGAL_1"/>
    <property type="match status" value="1"/>
</dbReference>
<evidence type="ECO:0000256" key="7">
    <source>
        <dbReference type="SAM" id="MobiDB-lite"/>
    </source>
</evidence>
<evidence type="ECO:0000259" key="8">
    <source>
        <dbReference type="PROSITE" id="PS50048"/>
    </source>
</evidence>
<dbReference type="PANTHER" id="PTHR47540">
    <property type="entry name" value="THIAMINE REPRESSIBLE GENES REGULATORY PROTEIN THI5"/>
    <property type="match status" value="1"/>
</dbReference>
<dbReference type="InterPro" id="IPR036864">
    <property type="entry name" value="Zn2-C6_fun-type_DNA-bd_sf"/>
</dbReference>
<keyword evidence="3" id="KW-0805">Transcription regulation</keyword>
<dbReference type="RefSeq" id="XP_040672278.1">
    <property type="nucleotide sequence ID" value="XM_040813414.1"/>
</dbReference>
<dbReference type="OrthoDB" id="3548654at2759"/>
<dbReference type="InterPro" id="IPR051711">
    <property type="entry name" value="Stress_Response_Reg"/>
</dbReference>
<feature type="domain" description="Zn(2)-C6 fungal-type" evidence="8">
    <location>
        <begin position="25"/>
        <end position="54"/>
    </location>
</feature>
<dbReference type="SMART" id="SM00906">
    <property type="entry name" value="Fungal_trans"/>
    <property type="match status" value="1"/>
</dbReference>
<dbReference type="CDD" id="cd00067">
    <property type="entry name" value="GAL4"/>
    <property type="match status" value="1"/>
</dbReference>